<dbReference type="Gene3D" id="2.40.10.270">
    <property type="entry name" value="Bacteriophage SPP1 head-tail adaptor protein"/>
    <property type="match status" value="1"/>
</dbReference>
<evidence type="ECO:0000313" key="1">
    <source>
        <dbReference type="EMBL" id="SUX55535.1"/>
    </source>
</evidence>
<name>A0AAJ5A6K6_LYSSH</name>
<dbReference type="NCBIfam" id="TIGR01563">
    <property type="entry name" value="gp16_SPP1"/>
    <property type="match status" value="1"/>
</dbReference>
<comment type="caution">
    <text evidence="1">The sequence shown here is derived from an EMBL/GenBank/DDBJ whole genome shotgun (WGS) entry which is preliminary data.</text>
</comment>
<reference evidence="1 2" key="1">
    <citation type="submission" date="2018-06" db="EMBL/GenBank/DDBJ databases">
        <authorList>
            <consortium name="Pathogen Informatics"/>
            <person name="Doyle S."/>
        </authorList>
    </citation>
    <scope>NUCLEOTIDE SEQUENCE [LARGE SCALE GENOMIC DNA]</scope>
    <source>
        <strain evidence="1 2">NCTC10338</strain>
    </source>
</reference>
<accession>A0AAJ5A6K6</accession>
<dbReference type="InterPro" id="IPR008767">
    <property type="entry name" value="Phage_SPP1_head-tail_adaptor"/>
</dbReference>
<dbReference type="Proteomes" id="UP000255295">
    <property type="component" value="Unassembled WGS sequence"/>
</dbReference>
<dbReference type="EMBL" id="UFSZ01000003">
    <property type="protein sequence ID" value="SUX55535.1"/>
    <property type="molecule type" value="Genomic_DNA"/>
</dbReference>
<dbReference type="AlphaFoldDB" id="A0AAJ5A6K6"/>
<proteinExistence type="predicted"/>
<sequence length="105" mass="12201">MKLNFKNRIEILGRVPYENSLGETSYKFATIAKAWADIKTLKGEDHAVAISQEHKITYRFIIRYMANVDAFQKLRFKGKEYEIKSVLNDDERNKTLTIVATTTLK</sequence>
<protein>
    <submittedName>
        <fullName evidence="1">Phage head-tail adaptor</fullName>
    </submittedName>
</protein>
<dbReference type="RefSeq" id="WP_115686540.1">
    <property type="nucleotide sequence ID" value="NZ_BJNS01000075.1"/>
</dbReference>
<organism evidence="1 2">
    <name type="scientific">Lysinibacillus sphaericus</name>
    <name type="common">Bacillus sphaericus</name>
    <dbReference type="NCBI Taxonomy" id="1421"/>
    <lineage>
        <taxon>Bacteria</taxon>
        <taxon>Bacillati</taxon>
        <taxon>Bacillota</taxon>
        <taxon>Bacilli</taxon>
        <taxon>Bacillales</taxon>
        <taxon>Bacillaceae</taxon>
        <taxon>Lysinibacillus</taxon>
    </lineage>
</organism>
<evidence type="ECO:0000313" key="2">
    <source>
        <dbReference type="Proteomes" id="UP000255295"/>
    </source>
</evidence>
<gene>
    <name evidence="1" type="ORF">NCTC10338_04778</name>
</gene>
<dbReference type="Pfam" id="PF05521">
    <property type="entry name" value="Phage_HCP"/>
    <property type="match status" value="1"/>
</dbReference>
<dbReference type="InterPro" id="IPR038666">
    <property type="entry name" value="SSP1_head-tail_sf"/>
</dbReference>